<comment type="similarity">
    <text evidence="2">Belongs to the methyltransferase superfamily. L-isoaspartyl/D-aspartyl protein methyltransferase family.</text>
</comment>
<evidence type="ECO:0000256" key="10">
    <source>
        <dbReference type="ARBA" id="ARBA00031323"/>
    </source>
</evidence>
<dbReference type="RefSeq" id="WP_344562234.1">
    <property type="nucleotide sequence ID" value="NZ_BAAARJ010000002.1"/>
</dbReference>
<dbReference type="SUPFAM" id="SSF53335">
    <property type="entry name" value="S-adenosyl-L-methionine-dependent methyltransferases"/>
    <property type="match status" value="1"/>
</dbReference>
<keyword evidence="6 12" id="KW-0489">Methyltransferase</keyword>
<evidence type="ECO:0000256" key="6">
    <source>
        <dbReference type="ARBA" id="ARBA00022603"/>
    </source>
</evidence>
<dbReference type="InterPro" id="IPR000682">
    <property type="entry name" value="PCMT"/>
</dbReference>
<keyword evidence="13" id="KW-1185">Reference proteome</keyword>
<dbReference type="GO" id="GO:0032259">
    <property type="term" value="P:methylation"/>
    <property type="evidence" value="ECO:0007669"/>
    <property type="project" value="UniProtKB-KW"/>
</dbReference>
<keyword evidence="8" id="KW-0949">S-adenosyl-L-methionine</keyword>
<dbReference type="InterPro" id="IPR029063">
    <property type="entry name" value="SAM-dependent_MTases_sf"/>
</dbReference>
<accession>A0ABN3PRW9</accession>
<evidence type="ECO:0000256" key="9">
    <source>
        <dbReference type="ARBA" id="ARBA00030757"/>
    </source>
</evidence>
<comment type="caution">
    <text evidence="12">The sequence shown here is derived from an EMBL/GenBank/DDBJ whole genome shotgun (WGS) entry which is preliminary data.</text>
</comment>
<dbReference type="PANTHER" id="PTHR11579:SF0">
    <property type="entry name" value="PROTEIN-L-ISOASPARTATE(D-ASPARTATE) O-METHYLTRANSFERASE"/>
    <property type="match status" value="1"/>
</dbReference>
<evidence type="ECO:0000256" key="5">
    <source>
        <dbReference type="ARBA" id="ARBA00022490"/>
    </source>
</evidence>
<organism evidence="12 13">
    <name type="scientific">Streptomyces axinellae</name>
    <dbReference type="NCBI Taxonomy" id="552788"/>
    <lineage>
        <taxon>Bacteria</taxon>
        <taxon>Bacillati</taxon>
        <taxon>Actinomycetota</taxon>
        <taxon>Actinomycetes</taxon>
        <taxon>Kitasatosporales</taxon>
        <taxon>Streptomycetaceae</taxon>
        <taxon>Streptomyces</taxon>
    </lineage>
</organism>
<dbReference type="CDD" id="cd02440">
    <property type="entry name" value="AdoMet_MTases"/>
    <property type="match status" value="1"/>
</dbReference>
<evidence type="ECO:0000256" key="4">
    <source>
        <dbReference type="ARBA" id="ARBA00013346"/>
    </source>
</evidence>
<evidence type="ECO:0000256" key="1">
    <source>
        <dbReference type="ARBA" id="ARBA00004496"/>
    </source>
</evidence>
<dbReference type="GO" id="GO:0008168">
    <property type="term" value="F:methyltransferase activity"/>
    <property type="evidence" value="ECO:0007669"/>
    <property type="project" value="UniProtKB-KW"/>
</dbReference>
<evidence type="ECO:0000256" key="8">
    <source>
        <dbReference type="ARBA" id="ARBA00022691"/>
    </source>
</evidence>
<evidence type="ECO:0000313" key="12">
    <source>
        <dbReference type="EMBL" id="GAA2597472.1"/>
    </source>
</evidence>
<dbReference type="PANTHER" id="PTHR11579">
    <property type="entry name" value="PROTEIN-L-ISOASPARTATE O-METHYLTRANSFERASE"/>
    <property type="match status" value="1"/>
</dbReference>
<dbReference type="EMBL" id="BAAARJ010000002">
    <property type="protein sequence ID" value="GAA2597472.1"/>
    <property type="molecule type" value="Genomic_DNA"/>
</dbReference>
<reference evidence="12 13" key="1">
    <citation type="journal article" date="2019" name="Int. J. Syst. Evol. Microbiol.">
        <title>The Global Catalogue of Microorganisms (GCM) 10K type strain sequencing project: providing services to taxonomists for standard genome sequencing and annotation.</title>
        <authorList>
            <consortium name="The Broad Institute Genomics Platform"/>
            <consortium name="The Broad Institute Genome Sequencing Center for Infectious Disease"/>
            <person name="Wu L."/>
            <person name="Ma J."/>
        </authorList>
    </citation>
    <scope>NUCLEOTIDE SEQUENCE [LARGE SCALE GENOMIC DNA]</scope>
    <source>
        <strain evidence="12 13">JCM 16373</strain>
    </source>
</reference>
<evidence type="ECO:0000256" key="3">
    <source>
        <dbReference type="ARBA" id="ARBA00011890"/>
    </source>
</evidence>
<name>A0ABN3PRW9_9ACTN</name>
<gene>
    <name evidence="12" type="ORF">GCM10009863_08680</name>
</gene>
<evidence type="ECO:0000256" key="11">
    <source>
        <dbReference type="ARBA" id="ARBA00031350"/>
    </source>
</evidence>
<evidence type="ECO:0000256" key="2">
    <source>
        <dbReference type="ARBA" id="ARBA00005369"/>
    </source>
</evidence>
<evidence type="ECO:0000313" key="13">
    <source>
        <dbReference type="Proteomes" id="UP001501447"/>
    </source>
</evidence>
<comment type="subcellular location">
    <subcellularLocation>
        <location evidence="1">Cytoplasm</location>
    </subcellularLocation>
</comment>
<evidence type="ECO:0000256" key="7">
    <source>
        <dbReference type="ARBA" id="ARBA00022679"/>
    </source>
</evidence>
<dbReference type="Proteomes" id="UP001501447">
    <property type="component" value="Unassembled WGS sequence"/>
</dbReference>
<keyword evidence="7" id="KW-0808">Transferase</keyword>
<dbReference type="EC" id="2.1.1.77" evidence="3"/>
<dbReference type="Gene3D" id="3.40.50.150">
    <property type="entry name" value="Vaccinia Virus protein VP39"/>
    <property type="match status" value="1"/>
</dbReference>
<sequence length="374" mass="41274">MTSPEHLLLALRKKAAPLAGWEAAVAAVPRELFLPDIFETPHGILSRRSDPAGWLQAVYEDWPLTTQVNDGNPVGSGGFRLPTSSSSMPSMMLQMLDLLRVSEGDRVLDVGAGTGYQTAWLAHRLGDEHVIAVDVDPELVKQAESNVRAAGYQPRMVCGDGTAGWPPGAPYGRIIASYTVPEIPYTWVEQAPGGRIVAPWGGSFFGHSFAVLDVGNGKAHGRFTGHPAFMRSRPGRPQRGFLRDWLHHQDDAIEASTRTNPLAISRDADALFHLDLAVHGVWHMEVEADDDSGEVTWWLLSDDRSSWAAADYVPDQHQYVIAQYGPRQLWDEVETAWTRWDRIGRPGRDRVGITVTPEGQHLWLDKPGNHLPAP</sequence>
<keyword evidence="5" id="KW-0963">Cytoplasm</keyword>
<protein>
    <recommendedName>
        <fullName evidence="4">Protein-L-isoaspartate O-methyltransferase</fullName>
        <ecNumber evidence="3">2.1.1.77</ecNumber>
    </recommendedName>
    <alternativeName>
        <fullName evidence="11">L-isoaspartyl protein carboxyl methyltransferase</fullName>
    </alternativeName>
    <alternativeName>
        <fullName evidence="9">Protein L-isoaspartyl methyltransferase</fullName>
    </alternativeName>
    <alternativeName>
        <fullName evidence="10">Protein-beta-aspartate methyltransferase</fullName>
    </alternativeName>
</protein>
<dbReference type="Pfam" id="PF01135">
    <property type="entry name" value="PCMT"/>
    <property type="match status" value="1"/>
</dbReference>
<proteinExistence type="inferred from homology"/>